<evidence type="ECO:0000313" key="5">
    <source>
        <dbReference type="Proteomes" id="UP000274131"/>
    </source>
</evidence>
<protein>
    <submittedName>
        <fullName evidence="6">AMP-binding domain-containing protein</fullName>
    </submittedName>
</protein>
<dbReference type="GO" id="GO:0006631">
    <property type="term" value="P:fatty acid metabolic process"/>
    <property type="evidence" value="ECO:0007669"/>
    <property type="project" value="TreeGrafter"/>
</dbReference>
<dbReference type="InterPro" id="IPR042099">
    <property type="entry name" value="ANL_N_sf"/>
</dbReference>
<dbReference type="Gene3D" id="3.30.300.30">
    <property type="match status" value="1"/>
</dbReference>
<dbReference type="InterPro" id="IPR000873">
    <property type="entry name" value="AMP-dep_synth/lig_dom"/>
</dbReference>
<dbReference type="PANTHER" id="PTHR43201">
    <property type="entry name" value="ACYL-COA SYNTHETASE"/>
    <property type="match status" value="1"/>
</dbReference>
<evidence type="ECO:0000313" key="6">
    <source>
        <dbReference type="WBParaSite" id="EVEC_0000867001-mRNA-1"/>
    </source>
</evidence>
<proteinExistence type="inferred from homology"/>
<comment type="similarity">
    <text evidence="1">Belongs to the ATP-dependent AMP-binding enzyme family.</text>
</comment>
<keyword evidence="5" id="KW-1185">Reference proteome</keyword>
<accession>A0A0N4VDI4</accession>
<dbReference type="SUPFAM" id="SSF56801">
    <property type="entry name" value="Acetyl-CoA synthetase-like"/>
    <property type="match status" value="1"/>
</dbReference>
<dbReference type="PANTHER" id="PTHR43201:SF8">
    <property type="entry name" value="ACYL-COA SYNTHETASE FAMILY MEMBER 3"/>
    <property type="match status" value="1"/>
</dbReference>
<dbReference type="AlphaFoldDB" id="A0A0N4VDI4"/>
<dbReference type="Proteomes" id="UP000274131">
    <property type="component" value="Unassembled WGS sequence"/>
</dbReference>
<evidence type="ECO:0000313" key="4">
    <source>
        <dbReference type="EMBL" id="VDD93403.1"/>
    </source>
</evidence>
<name>A0A0N4VDI4_ENTVE</name>
<dbReference type="WBParaSite" id="EVEC_0000867001-mRNA-1">
    <property type="protein sequence ID" value="EVEC_0000867001-mRNA-1"/>
    <property type="gene ID" value="EVEC_0000867001"/>
</dbReference>
<feature type="domain" description="AMP-binding enzyme C-terminal" evidence="3">
    <location>
        <begin position="370"/>
        <end position="449"/>
    </location>
</feature>
<dbReference type="STRING" id="51028.A0A0N4VDI4"/>
<reference evidence="6" key="1">
    <citation type="submission" date="2017-02" db="UniProtKB">
        <authorList>
            <consortium name="WormBaseParasite"/>
        </authorList>
    </citation>
    <scope>IDENTIFICATION</scope>
</reference>
<dbReference type="PROSITE" id="PS00455">
    <property type="entry name" value="AMP_BINDING"/>
    <property type="match status" value="1"/>
</dbReference>
<evidence type="ECO:0000259" key="2">
    <source>
        <dbReference type="Pfam" id="PF00501"/>
    </source>
</evidence>
<gene>
    <name evidence="4" type="ORF">EVEC_LOCUS8154</name>
</gene>
<dbReference type="InterPro" id="IPR020845">
    <property type="entry name" value="AMP-binding_CS"/>
</dbReference>
<dbReference type="GO" id="GO:0031956">
    <property type="term" value="F:medium-chain fatty acid-CoA ligase activity"/>
    <property type="evidence" value="ECO:0007669"/>
    <property type="project" value="TreeGrafter"/>
</dbReference>
<feature type="domain" description="AMP-dependent synthetase/ligase" evidence="2">
    <location>
        <begin position="209"/>
        <end position="318"/>
    </location>
</feature>
<evidence type="ECO:0000259" key="3">
    <source>
        <dbReference type="Pfam" id="PF13193"/>
    </source>
</evidence>
<dbReference type="InterPro" id="IPR025110">
    <property type="entry name" value="AMP-bd_C"/>
</dbReference>
<reference evidence="4 5" key="2">
    <citation type="submission" date="2018-10" db="EMBL/GenBank/DDBJ databases">
        <authorList>
            <consortium name="Pathogen Informatics"/>
        </authorList>
    </citation>
    <scope>NUCLEOTIDE SEQUENCE [LARGE SCALE GENOMIC DNA]</scope>
</reference>
<feature type="domain" description="AMP-dependent synthetase/ligase" evidence="2">
    <location>
        <begin position="10"/>
        <end position="195"/>
    </location>
</feature>
<dbReference type="Pfam" id="PF13193">
    <property type="entry name" value="AMP-binding_C"/>
    <property type="match status" value="1"/>
</dbReference>
<dbReference type="Gene3D" id="3.40.50.12780">
    <property type="entry name" value="N-terminal domain of ligase-like"/>
    <property type="match status" value="1"/>
</dbReference>
<dbReference type="OrthoDB" id="2962993at2759"/>
<sequence length="464" mass="51955">MEVGSSVIKKKVLIGDGFELKYEDLGVVVGKYVAFLRNFLSIKRGDRILARVYKTVDSLALYLAALRLGAIYVPVNPVYTHNEMQHYVQDSQPELLVTCSYDADSCFKKDIKYVIDAEAAVAAATVQKALYHIEPVEEHDIACICYTSGTTGVPKGAMLSHANLIWNAKALISLWRFSGDDVLLHCLPFYHVHGMPKFTVESVIKYLPKSTVMMGVPTYYSRLLQSQKFNAELTKNMRLFVSGSAPMSIPLWNEFRNRTKHCILERYGMTEAAVITSNGYEKKDRIPGTVGKILPGGKLRVSHENIVEVQLPSVFKGYWRNPEKTKSEFTSDGFFRTGDLGRIDANGNLQILGRGKDLIISGGLNVYPKEVEDAIDADELIKESTVIGVPHSDFGEVVVGVCVPKSCTVTEAENRSTELIKRLRGRIANYKLPKNIIFLDELPRNSMGKVQKNLLRKKYANLYQ</sequence>
<dbReference type="EMBL" id="UXUI01009286">
    <property type="protein sequence ID" value="VDD93403.1"/>
    <property type="molecule type" value="Genomic_DNA"/>
</dbReference>
<dbReference type="Pfam" id="PF00501">
    <property type="entry name" value="AMP-binding"/>
    <property type="match status" value="2"/>
</dbReference>
<dbReference type="InterPro" id="IPR045851">
    <property type="entry name" value="AMP-bd_C_sf"/>
</dbReference>
<organism evidence="6">
    <name type="scientific">Enterobius vermicularis</name>
    <name type="common">Human pinworm</name>
    <dbReference type="NCBI Taxonomy" id="51028"/>
    <lineage>
        <taxon>Eukaryota</taxon>
        <taxon>Metazoa</taxon>
        <taxon>Ecdysozoa</taxon>
        <taxon>Nematoda</taxon>
        <taxon>Chromadorea</taxon>
        <taxon>Rhabditida</taxon>
        <taxon>Spirurina</taxon>
        <taxon>Oxyuridomorpha</taxon>
        <taxon>Oxyuroidea</taxon>
        <taxon>Oxyuridae</taxon>
        <taxon>Enterobius</taxon>
    </lineage>
</organism>
<evidence type="ECO:0000256" key="1">
    <source>
        <dbReference type="ARBA" id="ARBA00006432"/>
    </source>
</evidence>